<evidence type="ECO:0000256" key="1">
    <source>
        <dbReference type="SAM" id="MobiDB-lite"/>
    </source>
</evidence>
<protein>
    <submittedName>
        <fullName evidence="3">Uncharacterized protein</fullName>
    </submittedName>
</protein>
<evidence type="ECO:0000313" key="4">
    <source>
        <dbReference type="Proteomes" id="UP001216558"/>
    </source>
</evidence>
<proteinExistence type="predicted"/>
<dbReference type="RefSeq" id="WP_273678691.1">
    <property type="nucleotide sequence ID" value="NZ_JAQQXQ010000010.1"/>
</dbReference>
<feature type="chain" id="PRO_5046350865" evidence="2">
    <location>
        <begin position="19"/>
        <end position="95"/>
    </location>
</feature>
<evidence type="ECO:0000313" key="3">
    <source>
        <dbReference type="EMBL" id="MDC8755478.1"/>
    </source>
</evidence>
<sequence>MRKLFAPTALAAATLMLAACGSSDDASTEANADTVEMPADEALEAISDEPVADPEATATDAPETDAEAAATAEQAADAAAGVAAEAAAAAEDTGE</sequence>
<dbReference type="Proteomes" id="UP001216558">
    <property type="component" value="Unassembled WGS sequence"/>
</dbReference>
<accession>A0ABT5JS36</accession>
<feature type="compositionally biased region" description="Acidic residues" evidence="1">
    <location>
        <begin position="40"/>
        <end position="52"/>
    </location>
</feature>
<gene>
    <name evidence="3" type="ORF">OIK40_12585</name>
</gene>
<feature type="compositionally biased region" description="Low complexity" evidence="1">
    <location>
        <begin position="53"/>
        <end position="77"/>
    </location>
</feature>
<feature type="region of interest" description="Disordered" evidence="1">
    <location>
        <begin position="40"/>
        <end position="77"/>
    </location>
</feature>
<reference evidence="3 4" key="1">
    <citation type="submission" date="2022-10" db="EMBL/GenBank/DDBJ databases">
        <title>Erythrobacter sp. sf7 Genome sequencing.</title>
        <authorList>
            <person name="Park S."/>
        </authorList>
    </citation>
    <scope>NUCLEOTIDE SEQUENCE [LARGE SCALE GENOMIC DNA]</scope>
    <source>
        <strain evidence="4">sf7</strain>
    </source>
</reference>
<keyword evidence="2" id="KW-0732">Signal</keyword>
<name>A0ABT5JS36_9SPHN</name>
<dbReference type="EMBL" id="JAQQXQ010000010">
    <property type="protein sequence ID" value="MDC8755478.1"/>
    <property type="molecule type" value="Genomic_DNA"/>
</dbReference>
<feature type="signal peptide" evidence="2">
    <location>
        <begin position="1"/>
        <end position="18"/>
    </location>
</feature>
<comment type="caution">
    <text evidence="3">The sequence shown here is derived from an EMBL/GenBank/DDBJ whole genome shotgun (WGS) entry which is preliminary data.</text>
</comment>
<evidence type="ECO:0000256" key="2">
    <source>
        <dbReference type="SAM" id="SignalP"/>
    </source>
</evidence>
<keyword evidence="4" id="KW-1185">Reference proteome</keyword>
<organism evidence="3 4">
    <name type="scientific">Erythrobacter fulvus</name>
    <dbReference type="NCBI Taxonomy" id="2987523"/>
    <lineage>
        <taxon>Bacteria</taxon>
        <taxon>Pseudomonadati</taxon>
        <taxon>Pseudomonadota</taxon>
        <taxon>Alphaproteobacteria</taxon>
        <taxon>Sphingomonadales</taxon>
        <taxon>Erythrobacteraceae</taxon>
        <taxon>Erythrobacter/Porphyrobacter group</taxon>
        <taxon>Erythrobacter</taxon>
    </lineage>
</organism>
<dbReference type="PROSITE" id="PS51257">
    <property type="entry name" value="PROKAR_LIPOPROTEIN"/>
    <property type="match status" value="1"/>
</dbReference>